<accession>A0ABD0L2W7</accession>
<evidence type="ECO:0000256" key="1">
    <source>
        <dbReference type="SAM" id="MobiDB-lite"/>
    </source>
</evidence>
<dbReference type="AlphaFoldDB" id="A0ABD0L2W7"/>
<proteinExistence type="predicted"/>
<comment type="caution">
    <text evidence="2">The sequence shown here is derived from an EMBL/GenBank/DDBJ whole genome shotgun (WGS) entry which is preliminary data.</text>
</comment>
<sequence length="335" mass="37363">MKTLPHSAHILSNRHEGKLLTLTDVQDQELLKLPDVEAPSKRPGLRPTVNRHGAGSRTFLCPGRPEFLLNVKVSNVDRKLSRSLVDIREHAEESEPTQMTVTPAENSPKRFGSKLLANRETGKKEMPQITVGDKVTQILVKSADSSPAPPERHRPYLKSLSQRELSAEEKENGLPDIFSSDKGTSSPNNKAGSSTVPLLPKLSKTRAVSLGNLHWKTETPPLASLCLPSQQDKKQRARCLWRKAGEKLGLHPNSTDGGDQPTWVLGPGDVLRPVYFRWQGRRNALADPERMCMPQEVRERIQQDVHNRKRSVARKVSNYLTCRLGLNLEVDLAAC</sequence>
<evidence type="ECO:0000313" key="3">
    <source>
        <dbReference type="Proteomes" id="UP001519460"/>
    </source>
</evidence>
<dbReference type="EMBL" id="JACVVK020000092">
    <property type="protein sequence ID" value="KAK7493563.1"/>
    <property type="molecule type" value="Genomic_DNA"/>
</dbReference>
<dbReference type="Proteomes" id="UP001519460">
    <property type="component" value="Unassembled WGS sequence"/>
</dbReference>
<name>A0ABD0L2W7_9CAEN</name>
<feature type="compositionally biased region" description="Polar residues" evidence="1">
    <location>
        <begin position="96"/>
        <end position="105"/>
    </location>
</feature>
<feature type="compositionally biased region" description="Polar residues" evidence="1">
    <location>
        <begin position="181"/>
        <end position="196"/>
    </location>
</feature>
<evidence type="ECO:0000313" key="2">
    <source>
        <dbReference type="EMBL" id="KAK7493563.1"/>
    </source>
</evidence>
<reference evidence="2 3" key="1">
    <citation type="journal article" date="2023" name="Sci. Data">
        <title>Genome assembly of the Korean intertidal mud-creeper Batillaria attramentaria.</title>
        <authorList>
            <person name="Patra A.K."/>
            <person name="Ho P.T."/>
            <person name="Jun S."/>
            <person name="Lee S.J."/>
            <person name="Kim Y."/>
            <person name="Won Y.J."/>
        </authorList>
    </citation>
    <scope>NUCLEOTIDE SEQUENCE [LARGE SCALE GENOMIC DNA]</scope>
    <source>
        <strain evidence="2">Wonlab-2016</strain>
    </source>
</reference>
<feature type="region of interest" description="Disordered" evidence="1">
    <location>
        <begin position="142"/>
        <end position="198"/>
    </location>
</feature>
<protein>
    <submittedName>
        <fullName evidence="2">Uncharacterized protein</fullName>
    </submittedName>
</protein>
<feature type="region of interest" description="Disordered" evidence="1">
    <location>
        <begin position="89"/>
        <end position="110"/>
    </location>
</feature>
<organism evidence="2 3">
    <name type="scientific">Batillaria attramentaria</name>
    <dbReference type="NCBI Taxonomy" id="370345"/>
    <lineage>
        <taxon>Eukaryota</taxon>
        <taxon>Metazoa</taxon>
        <taxon>Spiralia</taxon>
        <taxon>Lophotrochozoa</taxon>
        <taxon>Mollusca</taxon>
        <taxon>Gastropoda</taxon>
        <taxon>Caenogastropoda</taxon>
        <taxon>Sorbeoconcha</taxon>
        <taxon>Cerithioidea</taxon>
        <taxon>Batillariidae</taxon>
        <taxon>Batillaria</taxon>
    </lineage>
</organism>
<gene>
    <name evidence="2" type="ORF">BaRGS_00015274</name>
</gene>
<keyword evidence="3" id="KW-1185">Reference proteome</keyword>